<dbReference type="InterPro" id="IPR017441">
    <property type="entry name" value="Protein_kinase_ATP_BS"/>
</dbReference>
<dbReference type="GO" id="GO:0005829">
    <property type="term" value="C:cytosol"/>
    <property type="evidence" value="ECO:0007669"/>
    <property type="project" value="EnsemblFungi"/>
</dbReference>
<dbReference type="InterPro" id="IPR000719">
    <property type="entry name" value="Prot_kinase_dom"/>
</dbReference>
<name>S9X0Z9_SCHCR</name>
<dbReference type="InterPro" id="IPR037770">
    <property type="entry name" value="CDK7"/>
</dbReference>
<organism evidence="15 16">
    <name type="scientific">Schizosaccharomyces cryophilus (strain OY26 / ATCC MYA-4695 / CBS 11777 / NBRC 106824 / NRRL Y48691)</name>
    <name type="common">Fission yeast</name>
    <dbReference type="NCBI Taxonomy" id="653667"/>
    <lineage>
        <taxon>Eukaryota</taxon>
        <taxon>Fungi</taxon>
        <taxon>Dikarya</taxon>
        <taxon>Ascomycota</taxon>
        <taxon>Taphrinomycotina</taxon>
        <taxon>Schizosaccharomycetes</taxon>
        <taxon>Schizosaccharomycetales</taxon>
        <taxon>Schizosaccharomycetaceae</taxon>
        <taxon>Schizosaccharomyces</taxon>
    </lineage>
</organism>
<evidence type="ECO:0000313" key="16">
    <source>
        <dbReference type="Proteomes" id="UP000015464"/>
    </source>
</evidence>
<feature type="binding site" evidence="10">
    <location>
        <begin position="17"/>
        <end position="25"/>
    </location>
    <ligand>
        <name>ATP</name>
        <dbReference type="ChEBI" id="CHEBI:30616"/>
    </ligand>
</feature>
<keyword evidence="7 15" id="KW-0418">Kinase</keyword>
<dbReference type="STRING" id="653667.S9X0Z9"/>
<feature type="domain" description="Protein kinase" evidence="14">
    <location>
        <begin position="11"/>
        <end position="292"/>
    </location>
</feature>
<keyword evidence="8 10" id="KW-0067">ATP-binding</keyword>
<dbReference type="EC" id="2.7.11.23" evidence="2"/>
<keyword evidence="6 10" id="KW-0547">Nucleotide-binding</keyword>
<evidence type="ECO:0000256" key="12">
    <source>
        <dbReference type="RuleBase" id="RU000304"/>
    </source>
</evidence>
<reference evidence="15 16" key="1">
    <citation type="journal article" date="2011" name="Science">
        <title>Comparative functional genomics of the fission yeasts.</title>
        <authorList>
            <person name="Rhind N."/>
            <person name="Chen Z."/>
            <person name="Yassour M."/>
            <person name="Thompson D.A."/>
            <person name="Haas B.J."/>
            <person name="Habib N."/>
            <person name="Wapinski I."/>
            <person name="Roy S."/>
            <person name="Lin M.F."/>
            <person name="Heiman D.I."/>
            <person name="Young S.K."/>
            <person name="Furuya K."/>
            <person name="Guo Y."/>
            <person name="Pidoux A."/>
            <person name="Chen H.M."/>
            <person name="Robbertse B."/>
            <person name="Goldberg J.M."/>
            <person name="Aoki K."/>
            <person name="Bayne E.H."/>
            <person name="Berlin A.M."/>
            <person name="Desjardins C.A."/>
            <person name="Dobbs E."/>
            <person name="Dukaj L."/>
            <person name="Fan L."/>
            <person name="FitzGerald M.G."/>
            <person name="French C."/>
            <person name="Gujja S."/>
            <person name="Hansen K."/>
            <person name="Keifenheim D."/>
            <person name="Levin J.Z."/>
            <person name="Mosher R.A."/>
            <person name="Mueller C.A."/>
            <person name="Pfiffner J."/>
            <person name="Priest M."/>
            <person name="Russ C."/>
            <person name="Smialowska A."/>
            <person name="Swoboda P."/>
            <person name="Sykes S.M."/>
            <person name="Vaughn M."/>
            <person name="Vengrova S."/>
            <person name="Yoder R."/>
            <person name="Zeng Q."/>
            <person name="Allshire R."/>
            <person name="Baulcombe D."/>
            <person name="Birren B.W."/>
            <person name="Brown W."/>
            <person name="Ekwall K."/>
            <person name="Kellis M."/>
            <person name="Leatherwood J."/>
            <person name="Levin H."/>
            <person name="Margalit H."/>
            <person name="Martienssen R."/>
            <person name="Nieduszynski C.A."/>
            <person name="Spatafora J.W."/>
            <person name="Friedman N."/>
            <person name="Dalgaard J.Z."/>
            <person name="Baumann P."/>
            <person name="Niki H."/>
            <person name="Regev A."/>
            <person name="Nusbaum C."/>
        </authorList>
    </citation>
    <scope>NUCLEOTIDE SEQUENCE [LARGE SCALE GENOMIC DNA]</scope>
    <source>
        <strain evidence="16">OY26 / ATCC MYA-4695 / CBS 11777 / NBRC 106824 / NRRL Y48691</strain>
    </source>
</reference>
<evidence type="ECO:0000256" key="8">
    <source>
        <dbReference type="ARBA" id="ARBA00022840"/>
    </source>
</evidence>
<dbReference type="GeneID" id="25035088"/>
<dbReference type="GO" id="GO:0010508">
    <property type="term" value="P:positive regulation of autophagy"/>
    <property type="evidence" value="ECO:0007669"/>
    <property type="project" value="EnsemblFungi"/>
</dbReference>
<keyword evidence="3 12" id="KW-0723">Serine/threonine-protein kinase</keyword>
<feature type="binding site" evidence="10">
    <location>
        <position position="40"/>
    </location>
    <ligand>
        <name>ATP</name>
        <dbReference type="ChEBI" id="CHEBI:30616"/>
    </ligand>
</feature>
<sequence length="336" mass="38389">MDIEKSTKWSYVKERKVGEGTYAVVFLGRQKETGRRVAIKKIKVGQFKDGIDLSALREIKFLKETRHVNVIELMDVFATKSNLNIILEFLDSDLEMLIKDKFIVFQPAHIKAWMLMLLRGLHHIHSRFILHRDLKPNNLLISSDGVLKLADFGLSRDYGMPNHMSHQVITRWYRPPELFMGCRSYGTGVDMWSVGCIFAELMLRTPYLPGETDLDQLNVIFRALGSPEPAVLQRMKQLPNYVDMKAIPPPSGGMEALFSAAGTEELDLLKRFLDYDPYSRPTAQQALEHQYFSCLPRPTHPSGLPKKGGEEGIKHVSSDLQRQVNNYARPNIKFVS</sequence>
<dbReference type="HOGENOM" id="CLU_000288_181_1_1"/>
<dbReference type="InterPro" id="IPR011009">
    <property type="entry name" value="Kinase-like_dom_sf"/>
</dbReference>
<dbReference type="FunFam" id="3.30.200.20:FF:000498">
    <property type="entry name" value="Serine/threonine-protein kinase KIN28"/>
    <property type="match status" value="1"/>
</dbReference>
<evidence type="ECO:0000256" key="6">
    <source>
        <dbReference type="ARBA" id="ARBA00022741"/>
    </source>
</evidence>
<evidence type="ECO:0000256" key="5">
    <source>
        <dbReference type="ARBA" id="ARBA00022679"/>
    </source>
</evidence>
<feature type="active site" description="Proton acceptor" evidence="9">
    <location>
        <position position="133"/>
    </location>
</feature>
<dbReference type="GO" id="GO:0006289">
    <property type="term" value="P:nucleotide-excision repair"/>
    <property type="evidence" value="ECO:0007669"/>
    <property type="project" value="EnsemblFungi"/>
</dbReference>
<evidence type="ECO:0000256" key="1">
    <source>
        <dbReference type="ARBA" id="ARBA00006485"/>
    </source>
</evidence>
<dbReference type="RefSeq" id="XP_013024387.1">
    <property type="nucleotide sequence ID" value="XM_013168933.1"/>
</dbReference>
<dbReference type="GO" id="GO:1905866">
    <property type="term" value="P:positive regulation of Atg1/ULK1 kinase complex assembly"/>
    <property type="evidence" value="ECO:0007669"/>
    <property type="project" value="EnsemblFungi"/>
</dbReference>
<dbReference type="Proteomes" id="UP000015464">
    <property type="component" value="Unassembled WGS sequence"/>
</dbReference>
<dbReference type="PANTHER" id="PTHR24056">
    <property type="entry name" value="CELL DIVISION PROTEIN KINASE"/>
    <property type="match status" value="1"/>
</dbReference>
<dbReference type="CDD" id="cd07841">
    <property type="entry name" value="STKc_CDK7"/>
    <property type="match status" value="1"/>
</dbReference>
<evidence type="ECO:0000256" key="7">
    <source>
        <dbReference type="ARBA" id="ARBA00022777"/>
    </source>
</evidence>
<evidence type="ECO:0000259" key="14">
    <source>
        <dbReference type="PROSITE" id="PS50011"/>
    </source>
</evidence>
<proteinExistence type="inferred from homology"/>
<dbReference type="PROSITE" id="PS00107">
    <property type="entry name" value="PROTEIN_KINASE_ATP"/>
    <property type="match status" value="1"/>
</dbReference>
<feature type="region of interest" description="Disordered" evidence="13">
    <location>
        <begin position="298"/>
        <end position="321"/>
    </location>
</feature>
<dbReference type="AlphaFoldDB" id="S9X0Z9"/>
<gene>
    <name evidence="15" type="ORF">SPOG_00756</name>
</gene>
<dbReference type="OMA" id="GIHHCHR"/>
<dbReference type="Gene3D" id="1.10.510.10">
    <property type="entry name" value="Transferase(Phosphotransferase) domain 1"/>
    <property type="match status" value="1"/>
</dbReference>
<evidence type="ECO:0000256" key="2">
    <source>
        <dbReference type="ARBA" id="ARBA00012409"/>
    </source>
</evidence>
<evidence type="ECO:0000256" key="11">
    <source>
        <dbReference type="PROSITE-ProRule" id="PRU10141"/>
    </source>
</evidence>
<dbReference type="InterPro" id="IPR050108">
    <property type="entry name" value="CDK"/>
</dbReference>
<dbReference type="eggNOG" id="KOG0659">
    <property type="taxonomic scope" value="Eukaryota"/>
</dbReference>
<dbReference type="GO" id="GO:0006995">
    <property type="term" value="P:cellular response to nitrogen starvation"/>
    <property type="evidence" value="ECO:0007669"/>
    <property type="project" value="EnsemblFungi"/>
</dbReference>
<dbReference type="GO" id="GO:0006370">
    <property type="term" value="P:7-methylguanosine mRNA capping"/>
    <property type="evidence" value="ECO:0007669"/>
    <property type="project" value="EnsemblFungi"/>
</dbReference>
<dbReference type="GO" id="GO:0032968">
    <property type="term" value="P:positive regulation of transcription elongation by RNA polymerase II"/>
    <property type="evidence" value="ECO:0007669"/>
    <property type="project" value="EnsemblFungi"/>
</dbReference>
<comment type="similarity">
    <text evidence="1">Belongs to the protein kinase superfamily. CMGC Ser/Thr protein kinase family. CDC2/CDKX subfamily.</text>
</comment>
<evidence type="ECO:0000256" key="13">
    <source>
        <dbReference type="SAM" id="MobiDB-lite"/>
    </source>
</evidence>
<dbReference type="OrthoDB" id="1732493at2759"/>
<dbReference type="GO" id="GO:0006360">
    <property type="term" value="P:transcription by RNA polymerase I"/>
    <property type="evidence" value="ECO:0007669"/>
    <property type="project" value="EnsemblFungi"/>
</dbReference>
<dbReference type="Pfam" id="PF00069">
    <property type="entry name" value="Pkinase"/>
    <property type="match status" value="1"/>
</dbReference>
<dbReference type="PROSITE" id="PS50011">
    <property type="entry name" value="PROTEIN_KINASE_DOM"/>
    <property type="match status" value="1"/>
</dbReference>
<dbReference type="GO" id="GO:0070985">
    <property type="term" value="C:transcription factor TFIIK complex"/>
    <property type="evidence" value="ECO:0007669"/>
    <property type="project" value="EnsemblFungi"/>
</dbReference>
<evidence type="ECO:0000313" key="15">
    <source>
        <dbReference type="EMBL" id="EPY50702.1"/>
    </source>
</evidence>
<dbReference type="SMART" id="SM00220">
    <property type="entry name" value="S_TKc"/>
    <property type="match status" value="1"/>
</dbReference>
<dbReference type="EMBL" id="KE546992">
    <property type="protein sequence ID" value="EPY50702.1"/>
    <property type="molecule type" value="Genomic_DNA"/>
</dbReference>
<dbReference type="SUPFAM" id="SSF56112">
    <property type="entry name" value="Protein kinase-like (PK-like)"/>
    <property type="match status" value="1"/>
</dbReference>
<dbReference type="PANTHER" id="PTHR24056:SF0">
    <property type="entry name" value="CYCLIN-DEPENDENT KINASE 7"/>
    <property type="match status" value="1"/>
</dbReference>
<feature type="binding site" evidence="11">
    <location>
        <position position="41"/>
    </location>
    <ligand>
        <name>ATP</name>
        <dbReference type="ChEBI" id="CHEBI:30616"/>
    </ligand>
</feature>
<dbReference type="GO" id="GO:0000785">
    <property type="term" value="C:chromatin"/>
    <property type="evidence" value="ECO:0007669"/>
    <property type="project" value="EnsemblFungi"/>
</dbReference>
<accession>S9X0Z9</accession>
<keyword evidence="16" id="KW-1185">Reference proteome</keyword>
<feature type="compositionally biased region" description="Basic and acidic residues" evidence="13">
    <location>
        <begin position="307"/>
        <end position="317"/>
    </location>
</feature>
<dbReference type="GO" id="GO:0006367">
    <property type="term" value="P:transcription initiation at RNA polymerase II promoter"/>
    <property type="evidence" value="ECO:0007669"/>
    <property type="project" value="EnsemblFungi"/>
</dbReference>
<evidence type="ECO:0000256" key="9">
    <source>
        <dbReference type="PIRSR" id="PIRSR637770-1"/>
    </source>
</evidence>
<dbReference type="GO" id="GO:0140836">
    <property type="term" value="F:RNA polymerase II CTD heptapeptide repeat S5 kinase activity"/>
    <property type="evidence" value="ECO:0007669"/>
    <property type="project" value="EnsemblFungi"/>
</dbReference>
<evidence type="ECO:0000256" key="3">
    <source>
        <dbReference type="ARBA" id="ARBA00022527"/>
    </source>
</evidence>
<dbReference type="GO" id="GO:0005524">
    <property type="term" value="F:ATP binding"/>
    <property type="evidence" value="ECO:0007669"/>
    <property type="project" value="UniProtKB-UniRule"/>
</dbReference>
<protein>
    <recommendedName>
        <fullName evidence="2">[RNA-polymerase]-subunit kinase</fullName>
        <ecNumber evidence="2">2.7.11.23</ecNumber>
    </recommendedName>
</protein>
<evidence type="ECO:0000256" key="10">
    <source>
        <dbReference type="PIRSR" id="PIRSR637770-2"/>
    </source>
</evidence>
<keyword evidence="4" id="KW-0597">Phosphoprotein</keyword>
<keyword evidence="5" id="KW-0808">Transferase</keyword>
<dbReference type="Gene3D" id="3.30.200.20">
    <property type="entry name" value="Phosphorylase Kinase, domain 1"/>
    <property type="match status" value="1"/>
</dbReference>
<dbReference type="PROSITE" id="PS00108">
    <property type="entry name" value="PROTEIN_KINASE_ST"/>
    <property type="match status" value="1"/>
</dbReference>
<evidence type="ECO:0000256" key="4">
    <source>
        <dbReference type="ARBA" id="ARBA00022553"/>
    </source>
</evidence>
<dbReference type="FunFam" id="1.10.510.10:FF:000624">
    <property type="entry name" value="Mitogen-activated protein kinase"/>
    <property type="match status" value="1"/>
</dbReference>
<dbReference type="InterPro" id="IPR008271">
    <property type="entry name" value="Ser/Thr_kinase_AS"/>
</dbReference>
<dbReference type="GO" id="GO:0060261">
    <property type="term" value="P:positive regulation of transcription initiation by RNA polymerase II"/>
    <property type="evidence" value="ECO:0007669"/>
    <property type="project" value="EnsemblFungi"/>
</dbReference>
<dbReference type="GO" id="GO:0016251">
    <property type="term" value="F:RNA polymerase II general transcription initiation factor activity"/>
    <property type="evidence" value="ECO:0007669"/>
    <property type="project" value="EnsemblFungi"/>
</dbReference>
<dbReference type="GO" id="GO:0004693">
    <property type="term" value="F:cyclin-dependent protein serine/threonine kinase activity"/>
    <property type="evidence" value="ECO:0007669"/>
    <property type="project" value="EnsemblFungi"/>
</dbReference>